<dbReference type="InterPro" id="IPR002695">
    <property type="entry name" value="PurH-like"/>
</dbReference>
<dbReference type="GO" id="GO:0003937">
    <property type="term" value="F:IMP cyclohydrolase activity"/>
    <property type="evidence" value="ECO:0007669"/>
    <property type="project" value="UniProtKB-EC"/>
</dbReference>
<evidence type="ECO:0000256" key="5">
    <source>
        <dbReference type="ARBA" id="ARBA00022755"/>
    </source>
</evidence>
<evidence type="ECO:0000256" key="1">
    <source>
        <dbReference type="ARBA" id="ARBA00004844"/>
    </source>
</evidence>
<keyword evidence="4 8" id="KW-0808">Transferase</keyword>
<dbReference type="EC" id="2.1.2.3" evidence="8"/>
<dbReference type="InterPro" id="IPR024051">
    <property type="entry name" value="AICAR_Tfase_dup_dom_sf"/>
</dbReference>
<evidence type="ECO:0000256" key="8">
    <source>
        <dbReference type="HAMAP-Rule" id="MF_00139"/>
    </source>
</evidence>
<dbReference type="PROSITE" id="PS51855">
    <property type="entry name" value="MGS"/>
    <property type="match status" value="1"/>
</dbReference>
<dbReference type="InterPro" id="IPR016193">
    <property type="entry name" value="Cytidine_deaminase-like"/>
</dbReference>
<comment type="caution">
    <text evidence="10">The sequence shown here is derived from an EMBL/GenBank/DDBJ whole genome shotgun (WGS) entry which is preliminary data.</text>
</comment>
<evidence type="ECO:0000256" key="2">
    <source>
        <dbReference type="ARBA" id="ARBA00004954"/>
    </source>
</evidence>
<evidence type="ECO:0000256" key="3">
    <source>
        <dbReference type="ARBA" id="ARBA00007667"/>
    </source>
</evidence>
<dbReference type="PIRSF" id="PIRSF000414">
    <property type="entry name" value="AICARFT_IMPCHas"/>
    <property type="match status" value="1"/>
</dbReference>
<comment type="pathway">
    <text evidence="2 8">Purine metabolism; IMP biosynthesis via de novo pathway; 5-formamido-1-(5-phospho-D-ribosyl)imidazole-4-carboxamide from 5-amino-1-(5-phospho-D-ribosyl)imidazole-4-carboxamide (10-formyl THF route): step 1/1.</text>
</comment>
<reference evidence="10 11" key="1">
    <citation type="submission" date="2024-08" db="EMBL/GenBank/DDBJ databases">
        <authorList>
            <person name="Lu H."/>
        </authorList>
    </citation>
    <scope>NUCLEOTIDE SEQUENCE [LARGE SCALE GENOMIC DNA]</scope>
    <source>
        <strain evidence="10 11">BYS87W</strain>
    </source>
</reference>
<protein>
    <recommendedName>
        <fullName evidence="8">Bifunctional purine biosynthesis protein PurH</fullName>
    </recommendedName>
    <domain>
        <recommendedName>
            <fullName evidence="8">Phosphoribosylaminoimidazolecarboxamide formyltransferase</fullName>
            <ecNumber evidence="8">2.1.2.3</ecNumber>
        </recommendedName>
        <alternativeName>
            <fullName evidence="8">AICAR transformylase</fullName>
        </alternativeName>
    </domain>
    <domain>
        <recommendedName>
            <fullName evidence="8">IMP cyclohydrolase</fullName>
            <ecNumber evidence="8">3.5.4.10</ecNumber>
        </recommendedName>
        <alternativeName>
            <fullName evidence="8">ATIC</fullName>
        </alternativeName>
        <alternativeName>
            <fullName evidence="8">IMP synthase</fullName>
        </alternativeName>
        <alternativeName>
            <fullName evidence="8">Inosinicase</fullName>
        </alternativeName>
    </domain>
</protein>
<dbReference type="CDD" id="cd01421">
    <property type="entry name" value="IMPCH"/>
    <property type="match status" value="1"/>
</dbReference>
<dbReference type="SUPFAM" id="SSF52335">
    <property type="entry name" value="Methylglyoxal synthase-like"/>
    <property type="match status" value="1"/>
</dbReference>
<dbReference type="RefSeq" id="WP_394380453.1">
    <property type="nucleotide sequence ID" value="NZ_JBIGIB010000001.1"/>
</dbReference>
<dbReference type="PANTHER" id="PTHR11692">
    <property type="entry name" value="BIFUNCTIONAL PURINE BIOSYNTHESIS PROTEIN PURH"/>
    <property type="match status" value="1"/>
</dbReference>
<dbReference type="EC" id="3.5.4.10" evidence="8"/>
<accession>A0ABW7GTU6</accession>
<dbReference type="Pfam" id="PF02142">
    <property type="entry name" value="MGS"/>
    <property type="match status" value="1"/>
</dbReference>
<comment type="similarity">
    <text evidence="3 8">Belongs to the PurH family.</text>
</comment>
<dbReference type="InterPro" id="IPR011607">
    <property type="entry name" value="MGS-like_dom"/>
</dbReference>
<keyword evidence="11" id="KW-1185">Reference proteome</keyword>
<dbReference type="InterPro" id="IPR036914">
    <property type="entry name" value="MGS-like_dom_sf"/>
</dbReference>
<keyword evidence="7 8" id="KW-0511">Multifunctional enzyme</keyword>
<organism evidence="10 11">
    <name type="scientific">Pelomonas baiyunensis</name>
    <dbReference type="NCBI Taxonomy" id="3299026"/>
    <lineage>
        <taxon>Bacteria</taxon>
        <taxon>Pseudomonadati</taxon>
        <taxon>Pseudomonadota</taxon>
        <taxon>Betaproteobacteria</taxon>
        <taxon>Burkholderiales</taxon>
        <taxon>Sphaerotilaceae</taxon>
        <taxon>Roseateles</taxon>
    </lineage>
</organism>
<dbReference type="SMART" id="SM00798">
    <property type="entry name" value="AICARFT_IMPCHas"/>
    <property type="match status" value="1"/>
</dbReference>
<evidence type="ECO:0000259" key="9">
    <source>
        <dbReference type="PROSITE" id="PS51855"/>
    </source>
</evidence>
<dbReference type="Pfam" id="PF01808">
    <property type="entry name" value="AICARFT_IMPCHas"/>
    <property type="match status" value="1"/>
</dbReference>
<dbReference type="HAMAP" id="MF_00139">
    <property type="entry name" value="PurH"/>
    <property type="match status" value="1"/>
</dbReference>
<dbReference type="EMBL" id="JBIGIB010000001">
    <property type="protein sequence ID" value="MFG6465257.1"/>
    <property type="molecule type" value="Genomic_DNA"/>
</dbReference>
<evidence type="ECO:0000313" key="10">
    <source>
        <dbReference type="EMBL" id="MFG6465257.1"/>
    </source>
</evidence>
<keyword evidence="6 8" id="KW-0378">Hydrolase</keyword>
<sequence length="525" mass="55779">MALTALLSVSDKTGILEFAKALHALGTKLLSTGGTAKLLADAGLPVTEVAEHTGFPEMMDGRVKTLHPKIHGGLLARSELPEHVAAMAQHGITRIDILAVNLYPFEATVAKPGCTLEDAIENIDIGGPAMVRSAAKNWKDVTVLTDAAQYAAVLDELKAHGKTSDKTRFACSVAAFNRIAQYDAAISNYLSARQDDGSLAEYPGQMNSTFVKVQDLRYGENSHQTAALYRDLFPAPGSMVTGKQLQGKELSYNNIADADAAWECVKAFEAPACVIIKHANPCGVAVGVNPAEAYSKAFKTDPTSAFGGIIAFNREVDRAAAELVAKQFVEVLMAPSFSAEALEVFKSKVNVRLLQIALPAGGPRPWDQGRNAQDVKRVGSGLLVQTADNHFLKREDLKVVTTLKPTEQQLDDLMFAWTVAQYVKSNAIVFCGGGMTLGVGAGQMSRVDSTKIAAIKAANAGLALTGCAVASDAFFPFRDGLDVLADAGASCVIQPGGSMRDEEVIAAANERGIAMVFTGVRHFRH</sequence>
<keyword evidence="5 8" id="KW-0658">Purine biosynthesis</keyword>
<dbReference type="Gene3D" id="3.40.50.1380">
    <property type="entry name" value="Methylglyoxal synthase-like domain"/>
    <property type="match status" value="1"/>
</dbReference>
<dbReference type="NCBIfam" id="NF002049">
    <property type="entry name" value="PRK00881.1"/>
    <property type="match status" value="1"/>
</dbReference>
<comment type="pathway">
    <text evidence="1 8">Purine metabolism; IMP biosynthesis via de novo pathway; IMP from 5-formamido-1-(5-phospho-D-ribosyl)imidazole-4-carboxamide: step 1/1.</text>
</comment>
<dbReference type="PANTHER" id="PTHR11692:SF0">
    <property type="entry name" value="BIFUNCTIONAL PURINE BIOSYNTHESIS PROTEIN ATIC"/>
    <property type="match status" value="1"/>
</dbReference>
<gene>
    <name evidence="8 10" type="primary">purH</name>
    <name evidence="10" type="ORF">ACG01O_01410</name>
</gene>
<evidence type="ECO:0000313" key="11">
    <source>
        <dbReference type="Proteomes" id="UP001606303"/>
    </source>
</evidence>
<dbReference type="GO" id="GO:0004643">
    <property type="term" value="F:phosphoribosylaminoimidazolecarboxamide formyltransferase activity"/>
    <property type="evidence" value="ECO:0007669"/>
    <property type="project" value="UniProtKB-EC"/>
</dbReference>
<dbReference type="Gene3D" id="3.40.140.20">
    <property type="match status" value="2"/>
</dbReference>
<comment type="domain">
    <text evidence="8">The IMP cyclohydrolase activity resides in the N-terminal region.</text>
</comment>
<comment type="catalytic activity">
    <reaction evidence="8">
        <text>(6R)-10-formyltetrahydrofolate + 5-amino-1-(5-phospho-beta-D-ribosyl)imidazole-4-carboxamide = 5-formamido-1-(5-phospho-D-ribosyl)imidazole-4-carboxamide + (6S)-5,6,7,8-tetrahydrofolate</text>
        <dbReference type="Rhea" id="RHEA:22192"/>
        <dbReference type="ChEBI" id="CHEBI:57453"/>
        <dbReference type="ChEBI" id="CHEBI:58467"/>
        <dbReference type="ChEBI" id="CHEBI:58475"/>
        <dbReference type="ChEBI" id="CHEBI:195366"/>
        <dbReference type="EC" id="2.1.2.3"/>
    </reaction>
</comment>
<feature type="domain" description="MGS-like" evidence="9">
    <location>
        <begin position="1"/>
        <end position="145"/>
    </location>
</feature>
<dbReference type="SUPFAM" id="SSF53927">
    <property type="entry name" value="Cytidine deaminase-like"/>
    <property type="match status" value="1"/>
</dbReference>
<comment type="catalytic activity">
    <reaction evidence="8">
        <text>IMP + H2O = 5-formamido-1-(5-phospho-D-ribosyl)imidazole-4-carboxamide</text>
        <dbReference type="Rhea" id="RHEA:18445"/>
        <dbReference type="ChEBI" id="CHEBI:15377"/>
        <dbReference type="ChEBI" id="CHEBI:58053"/>
        <dbReference type="ChEBI" id="CHEBI:58467"/>
        <dbReference type="EC" id="3.5.4.10"/>
    </reaction>
</comment>
<evidence type="ECO:0000256" key="6">
    <source>
        <dbReference type="ARBA" id="ARBA00022801"/>
    </source>
</evidence>
<dbReference type="Proteomes" id="UP001606303">
    <property type="component" value="Unassembled WGS sequence"/>
</dbReference>
<name>A0ABW7GTU6_9BURK</name>
<evidence type="ECO:0000256" key="7">
    <source>
        <dbReference type="ARBA" id="ARBA00023268"/>
    </source>
</evidence>
<dbReference type="SMART" id="SM00851">
    <property type="entry name" value="MGS"/>
    <property type="match status" value="1"/>
</dbReference>
<proteinExistence type="inferred from homology"/>
<evidence type="ECO:0000256" key="4">
    <source>
        <dbReference type="ARBA" id="ARBA00022679"/>
    </source>
</evidence>
<dbReference type="NCBIfam" id="TIGR00355">
    <property type="entry name" value="purH"/>
    <property type="match status" value="1"/>
</dbReference>